<dbReference type="Proteomes" id="UP000887578">
    <property type="component" value="Unplaced"/>
</dbReference>
<keyword evidence="1" id="KW-1185">Reference proteome</keyword>
<name>A0A914QFH2_9BILA</name>
<dbReference type="WBParaSite" id="PDA_v2.g30460.t1">
    <property type="protein sequence ID" value="PDA_v2.g30460.t1"/>
    <property type="gene ID" value="PDA_v2.g30460"/>
</dbReference>
<organism evidence="1 2">
    <name type="scientific">Panagrolaimus davidi</name>
    <dbReference type="NCBI Taxonomy" id="227884"/>
    <lineage>
        <taxon>Eukaryota</taxon>
        <taxon>Metazoa</taxon>
        <taxon>Ecdysozoa</taxon>
        <taxon>Nematoda</taxon>
        <taxon>Chromadorea</taxon>
        <taxon>Rhabditida</taxon>
        <taxon>Tylenchina</taxon>
        <taxon>Panagrolaimomorpha</taxon>
        <taxon>Panagrolaimoidea</taxon>
        <taxon>Panagrolaimidae</taxon>
        <taxon>Panagrolaimus</taxon>
    </lineage>
</organism>
<reference evidence="2" key="1">
    <citation type="submission" date="2022-11" db="UniProtKB">
        <authorList>
            <consortium name="WormBaseParasite"/>
        </authorList>
    </citation>
    <scope>IDENTIFICATION</scope>
</reference>
<dbReference type="AlphaFoldDB" id="A0A914QFH2"/>
<evidence type="ECO:0000313" key="2">
    <source>
        <dbReference type="WBParaSite" id="PDA_v2.g30460.t1"/>
    </source>
</evidence>
<accession>A0A914QFH2</accession>
<sequence length="116" mass="13281">MSFHSFTEEHACFSSVLRFAGELVQSPNPTINEFGTIVYKHLFYNLSSDRKTVLTYLSKHLGEVDSETTAALSVLQEIAVERIEILRNFVDDLKCQFIVSDTHTYSYTVFLLFCKS</sequence>
<protein>
    <submittedName>
        <fullName evidence="2">Uncharacterized protein</fullName>
    </submittedName>
</protein>
<evidence type="ECO:0000313" key="1">
    <source>
        <dbReference type="Proteomes" id="UP000887578"/>
    </source>
</evidence>
<proteinExistence type="predicted"/>